<dbReference type="PANTHER" id="PTHR38459:SF5">
    <property type="entry name" value="CELL WALL TEICHOIC ACID GLYCOSYLATION PROTEIN GTCA"/>
    <property type="match status" value="1"/>
</dbReference>
<feature type="transmembrane region" description="Helical" evidence="6">
    <location>
        <begin position="78"/>
        <end position="100"/>
    </location>
</feature>
<keyword evidence="4 6" id="KW-1133">Transmembrane helix</keyword>
<feature type="transmembrane region" description="Helical" evidence="6">
    <location>
        <begin position="16"/>
        <end position="37"/>
    </location>
</feature>
<evidence type="ECO:0000313" key="8">
    <source>
        <dbReference type="EMBL" id="KRN80011.1"/>
    </source>
</evidence>
<dbReference type="RefSeq" id="WP_054646782.1">
    <property type="nucleotide sequence ID" value="NZ_FUXS01000004.1"/>
</dbReference>
<dbReference type="InterPro" id="IPR051401">
    <property type="entry name" value="GtrA_CellWall_Glycosyl"/>
</dbReference>
<keyword evidence="3 6" id="KW-0812">Transmembrane</keyword>
<evidence type="ECO:0000256" key="3">
    <source>
        <dbReference type="ARBA" id="ARBA00022692"/>
    </source>
</evidence>
<dbReference type="GO" id="GO:0005886">
    <property type="term" value="C:plasma membrane"/>
    <property type="evidence" value="ECO:0007669"/>
    <property type="project" value="TreeGrafter"/>
</dbReference>
<dbReference type="AlphaFoldDB" id="A0A0R2JSD9"/>
<dbReference type="Proteomes" id="UP000051565">
    <property type="component" value="Unassembled WGS sequence"/>
</dbReference>
<evidence type="ECO:0000313" key="9">
    <source>
        <dbReference type="Proteomes" id="UP000051565"/>
    </source>
</evidence>
<dbReference type="OrthoDB" id="361483at2"/>
<name>A0A0R2JSD9_9LACO</name>
<comment type="caution">
    <text evidence="8">The sequence shown here is derived from an EMBL/GenBank/DDBJ whole genome shotgun (WGS) entry which is preliminary data.</text>
</comment>
<proteinExistence type="inferred from homology"/>
<gene>
    <name evidence="8" type="ORF">IV52_GL000128</name>
</gene>
<dbReference type="PANTHER" id="PTHR38459">
    <property type="entry name" value="PROPHAGE BACTOPRENOL-LINKED GLUCOSE TRANSLOCASE HOMOLOG"/>
    <property type="match status" value="1"/>
</dbReference>
<dbReference type="STRING" id="53444.AYR59_00685"/>
<reference evidence="8 9" key="1">
    <citation type="journal article" date="2015" name="Genome Announc.">
        <title>Expanding the biotechnology potential of lactobacilli through comparative genomics of 213 strains and associated genera.</title>
        <authorList>
            <person name="Sun Z."/>
            <person name="Harris H.M."/>
            <person name="McCann A."/>
            <person name="Guo C."/>
            <person name="Argimon S."/>
            <person name="Zhang W."/>
            <person name="Yang X."/>
            <person name="Jeffery I.B."/>
            <person name="Cooney J.C."/>
            <person name="Kagawa T.F."/>
            <person name="Liu W."/>
            <person name="Song Y."/>
            <person name="Salvetti E."/>
            <person name="Wrobel A."/>
            <person name="Rasinkangas P."/>
            <person name="Parkhill J."/>
            <person name="Rea M.C."/>
            <person name="O'Sullivan O."/>
            <person name="Ritari J."/>
            <person name="Douillard F.P."/>
            <person name="Paul Ross R."/>
            <person name="Yang R."/>
            <person name="Briner A.E."/>
            <person name="Felis G.E."/>
            <person name="de Vos W.M."/>
            <person name="Barrangou R."/>
            <person name="Klaenhammer T.R."/>
            <person name="Caufield P.W."/>
            <person name="Cui Y."/>
            <person name="Zhang H."/>
            <person name="O'Toole P.W."/>
        </authorList>
    </citation>
    <scope>NUCLEOTIDE SEQUENCE [LARGE SCALE GENOMIC DNA]</scope>
    <source>
        <strain evidence="8 9">DSM 20690</strain>
    </source>
</reference>
<evidence type="ECO:0000256" key="4">
    <source>
        <dbReference type="ARBA" id="ARBA00022989"/>
    </source>
</evidence>
<evidence type="ECO:0000256" key="6">
    <source>
        <dbReference type="SAM" id="Phobius"/>
    </source>
</evidence>
<keyword evidence="9" id="KW-1185">Reference proteome</keyword>
<feature type="transmembrane region" description="Helical" evidence="6">
    <location>
        <begin position="43"/>
        <end position="66"/>
    </location>
</feature>
<evidence type="ECO:0000256" key="2">
    <source>
        <dbReference type="ARBA" id="ARBA00009399"/>
    </source>
</evidence>
<evidence type="ECO:0000256" key="5">
    <source>
        <dbReference type="ARBA" id="ARBA00023136"/>
    </source>
</evidence>
<keyword evidence="5 6" id="KW-0472">Membrane</keyword>
<dbReference type="EMBL" id="JQBT01000012">
    <property type="protein sequence ID" value="KRN80011.1"/>
    <property type="molecule type" value="Genomic_DNA"/>
</dbReference>
<sequence length="165" mass="19537">MRRRIKNIIFDQRIKYLFWGVLTTLVYFVVRIISMSFFSNPEIPVVISETVSIIFAFLVNKFFVFNTEKQSKELTSQIVDFFIGRGIAFGIDFVLTYLLIQKFADFFIKLIGLNRIDYHAQIFQIPLIHNHLGSPELINSFLVIIFIQIVIIIFNYFISKYWAFK</sequence>
<dbReference type="GO" id="GO:0000271">
    <property type="term" value="P:polysaccharide biosynthetic process"/>
    <property type="evidence" value="ECO:0007669"/>
    <property type="project" value="InterPro"/>
</dbReference>
<dbReference type="Pfam" id="PF04138">
    <property type="entry name" value="GtrA_DPMS_TM"/>
    <property type="match status" value="1"/>
</dbReference>
<feature type="transmembrane region" description="Helical" evidence="6">
    <location>
        <begin position="137"/>
        <end position="158"/>
    </location>
</feature>
<comment type="similarity">
    <text evidence="2">Belongs to the GtrA family.</text>
</comment>
<accession>A0A0R2JSD9</accession>
<evidence type="ECO:0000259" key="7">
    <source>
        <dbReference type="Pfam" id="PF04138"/>
    </source>
</evidence>
<comment type="subcellular location">
    <subcellularLocation>
        <location evidence="1">Membrane</location>
        <topology evidence="1">Multi-pass membrane protein</topology>
    </subcellularLocation>
</comment>
<organism evidence="8 9">
    <name type="scientific">Fructilactobacillus lindneri DSM 20690 = JCM 11027</name>
    <dbReference type="NCBI Taxonomy" id="1122148"/>
    <lineage>
        <taxon>Bacteria</taxon>
        <taxon>Bacillati</taxon>
        <taxon>Bacillota</taxon>
        <taxon>Bacilli</taxon>
        <taxon>Lactobacillales</taxon>
        <taxon>Lactobacillaceae</taxon>
        <taxon>Fructilactobacillus</taxon>
    </lineage>
</organism>
<evidence type="ECO:0000256" key="1">
    <source>
        <dbReference type="ARBA" id="ARBA00004141"/>
    </source>
</evidence>
<dbReference type="InterPro" id="IPR007267">
    <property type="entry name" value="GtrA_DPMS_TM"/>
</dbReference>
<protein>
    <recommendedName>
        <fullName evidence="7">GtrA/DPMS transmembrane domain-containing protein</fullName>
    </recommendedName>
</protein>
<dbReference type="GeneID" id="61249396"/>
<feature type="domain" description="GtrA/DPMS transmembrane" evidence="7">
    <location>
        <begin position="15"/>
        <end position="164"/>
    </location>
</feature>
<dbReference type="PATRIC" id="fig|1122148.6.peg.135"/>